<dbReference type="InterPro" id="IPR036503">
    <property type="entry name" value="Ald_Fedxn_OxRdtase_N_sf"/>
</dbReference>
<dbReference type="AlphaFoldDB" id="A0A5K7ZMQ5"/>
<evidence type="ECO:0000256" key="1">
    <source>
        <dbReference type="ARBA" id="ARBA00001966"/>
    </source>
</evidence>
<sequence>MRYAATGVNLEIDLTRGSIEKVETDPKTTELFFGGQGAAAKILFERVPPDTDPFSPDNLLIFSAGLLHATPVPGANRVAVNTFSPQTNLMSHSLMGGFFGPEMKHAGYDQIIIRGKASDLVYLYIHNDTVELRDATHLRGRGTTETGDILKEELKDDKLQVAAIGLAGENRVYTASIDHGHSSAARGVGVIMGDKRLKAIAVRGTKDVNIAKPAELFDICMKMHKRISEGDGCGDWMAYDEDDSFHHNHFSWGNARVRRIDFWSDELQERWTKIKYDNMDRQTSCYNCPKNCRNVINWPGRRRFGYKCYGKDTYHMAAFKELDFSYDILGVAQEYGLDSYSTPQVIAFAIELYEAGILTDKDMPGLPEDSGDRFWYIMEKIVRREGIGDILADGVSLAAKRIGNGAEQYDHNTVKRFEQLPIKLGKINPAYFLMIATGEKMSITQIEGSFPQDPIRDPEKRKEFCDKWEAVPEQKFIDYFMNWEKRDKMSSQAFCDIVDWNEAMHYIDDSIGLCGFVSSFRGQFGGGVAYHMNNIPDFISFATGMEMNKEKLWETFRRIRTLVRAVNVRRGLRRKDERPPEDHWAVRDEEMEQNLLSEYYHFKGWNDQGVPTQETLKSLGLDFVSEDLVERGILDENGNTPTEDEPAVAVAE</sequence>
<keyword evidence="3" id="KW-0004">4Fe-4S</keyword>
<dbReference type="Proteomes" id="UP000425960">
    <property type="component" value="Chromosome"/>
</dbReference>
<evidence type="ECO:0000259" key="9">
    <source>
        <dbReference type="SMART" id="SM00790"/>
    </source>
</evidence>
<dbReference type="GO" id="GO:0009055">
    <property type="term" value="F:electron transfer activity"/>
    <property type="evidence" value="ECO:0007669"/>
    <property type="project" value="InterPro"/>
</dbReference>
<dbReference type="GO" id="GO:0046872">
    <property type="term" value="F:metal ion binding"/>
    <property type="evidence" value="ECO:0007669"/>
    <property type="project" value="UniProtKB-KW"/>
</dbReference>
<dbReference type="Gene3D" id="1.10.569.10">
    <property type="entry name" value="Aldehyde Ferredoxin Oxidoreductase Protein, subunit A, domain 2"/>
    <property type="match status" value="1"/>
</dbReference>
<keyword evidence="4" id="KW-0479">Metal-binding</keyword>
<dbReference type="SMART" id="SM00790">
    <property type="entry name" value="AFOR_N"/>
    <property type="match status" value="1"/>
</dbReference>
<dbReference type="KEGG" id="dov:DSCO28_20130"/>
<dbReference type="Pfam" id="PF02730">
    <property type="entry name" value="AFOR_N"/>
    <property type="match status" value="1"/>
</dbReference>
<dbReference type="InterPro" id="IPR001203">
    <property type="entry name" value="OxRdtase_Ald_Fedxn_C"/>
</dbReference>
<dbReference type="InterPro" id="IPR013983">
    <property type="entry name" value="Ald_Fedxn_OxRdtase_N"/>
</dbReference>
<evidence type="ECO:0000256" key="3">
    <source>
        <dbReference type="ARBA" id="ARBA00022485"/>
    </source>
</evidence>
<evidence type="ECO:0000256" key="7">
    <source>
        <dbReference type="ARBA" id="ARBA00023014"/>
    </source>
</evidence>
<proteinExistence type="inferred from homology"/>
<protein>
    <submittedName>
        <fullName evidence="10">Aldehyde ferredoxin oxidoreductase</fullName>
    </submittedName>
</protein>
<comment type="cofactor">
    <cofactor evidence="8">
        <name>tungstopterin</name>
        <dbReference type="ChEBI" id="CHEBI:30402"/>
    </cofactor>
</comment>
<dbReference type="Gene3D" id="1.10.599.10">
    <property type="entry name" value="Aldehyde Ferredoxin Oxidoreductase Protein, subunit A, domain 3"/>
    <property type="match status" value="1"/>
</dbReference>
<dbReference type="InterPro" id="IPR036021">
    <property type="entry name" value="Tungsten_al_ferr_oxy-like_C"/>
</dbReference>
<keyword evidence="6" id="KW-0408">Iron</keyword>
<comment type="cofactor">
    <cofactor evidence="1">
        <name>[4Fe-4S] cluster</name>
        <dbReference type="ChEBI" id="CHEBI:49883"/>
    </cofactor>
</comment>
<reference evidence="10 11" key="1">
    <citation type="submission" date="2019-11" db="EMBL/GenBank/DDBJ databases">
        <title>Comparative genomics of hydrocarbon-degrading Desulfosarcina strains.</title>
        <authorList>
            <person name="Watanabe M."/>
            <person name="Kojima H."/>
            <person name="Fukui M."/>
        </authorList>
    </citation>
    <scope>NUCLEOTIDE SEQUENCE [LARGE SCALE GENOMIC DNA]</scope>
    <source>
        <strain evidence="10 11">28bB2T</strain>
    </source>
</reference>
<dbReference type="Pfam" id="PF01314">
    <property type="entry name" value="AFOR_C"/>
    <property type="match status" value="1"/>
</dbReference>
<evidence type="ECO:0000256" key="6">
    <source>
        <dbReference type="ARBA" id="ARBA00023004"/>
    </source>
</evidence>
<evidence type="ECO:0000256" key="2">
    <source>
        <dbReference type="ARBA" id="ARBA00011032"/>
    </source>
</evidence>
<organism evidence="10 11">
    <name type="scientific">Desulfosarcina ovata subsp. sediminis</name>
    <dbReference type="NCBI Taxonomy" id="885957"/>
    <lineage>
        <taxon>Bacteria</taxon>
        <taxon>Pseudomonadati</taxon>
        <taxon>Thermodesulfobacteriota</taxon>
        <taxon>Desulfobacteria</taxon>
        <taxon>Desulfobacterales</taxon>
        <taxon>Desulfosarcinaceae</taxon>
        <taxon>Desulfosarcina</taxon>
    </lineage>
</organism>
<dbReference type="GO" id="GO:0016625">
    <property type="term" value="F:oxidoreductase activity, acting on the aldehyde or oxo group of donors, iron-sulfur protein as acceptor"/>
    <property type="evidence" value="ECO:0007669"/>
    <property type="project" value="InterPro"/>
</dbReference>
<dbReference type="InterPro" id="IPR051919">
    <property type="entry name" value="W-dependent_AOR"/>
</dbReference>
<keyword evidence="7" id="KW-0411">Iron-sulfur</keyword>
<evidence type="ECO:0000256" key="8">
    <source>
        <dbReference type="ARBA" id="ARBA00049934"/>
    </source>
</evidence>
<dbReference type="Gene3D" id="3.60.9.10">
    <property type="entry name" value="Aldehyde ferredoxin oxidoreductase, N-terminal domain"/>
    <property type="match status" value="1"/>
</dbReference>
<accession>A0A5K7ZMQ5</accession>
<dbReference type="PANTHER" id="PTHR30038">
    <property type="entry name" value="ALDEHYDE FERREDOXIN OXIDOREDUCTASE"/>
    <property type="match status" value="1"/>
</dbReference>
<comment type="similarity">
    <text evidence="2">Belongs to the AOR/FOR family.</text>
</comment>
<dbReference type="GO" id="GO:0051539">
    <property type="term" value="F:4 iron, 4 sulfur cluster binding"/>
    <property type="evidence" value="ECO:0007669"/>
    <property type="project" value="UniProtKB-KW"/>
</dbReference>
<dbReference type="RefSeq" id="WP_155309987.1">
    <property type="nucleotide sequence ID" value="NZ_AP021876.1"/>
</dbReference>
<evidence type="ECO:0000256" key="4">
    <source>
        <dbReference type="ARBA" id="ARBA00022723"/>
    </source>
</evidence>
<evidence type="ECO:0000313" key="11">
    <source>
        <dbReference type="Proteomes" id="UP000425960"/>
    </source>
</evidence>
<evidence type="ECO:0000313" key="10">
    <source>
        <dbReference type="EMBL" id="BBO81447.1"/>
    </source>
</evidence>
<dbReference type="InterPro" id="IPR013984">
    <property type="entry name" value="Ald_Fedxn_OxRdtase_dom2"/>
</dbReference>
<dbReference type="InterPro" id="IPR013985">
    <property type="entry name" value="Ald_Fedxn_OxRdtase_dom3"/>
</dbReference>
<name>A0A5K7ZMQ5_9BACT</name>
<keyword evidence="5" id="KW-0560">Oxidoreductase</keyword>
<dbReference type="SUPFAM" id="SSF56228">
    <property type="entry name" value="Aldehyde ferredoxin oxidoreductase, N-terminal domain"/>
    <property type="match status" value="1"/>
</dbReference>
<dbReference type="SUPFAM" id="SSF48310">
    <property type="entry name" value="Aldehyde ferredoxin oxidoreductase, C-terminal domains"/>
    <property type="match status" value="1"/>
</dbReference>
<gene>
    <name evidence="10" type="ORF">DSCO28_20130</name>
</gene>
<feature type="domain" description="Aldehyde ferredoxin oxidoreductase N-terminal" evidence="9">
    <location>
        <begin position="6"/>
        <end position="206"/>
    </location>
</feature>
<dbReference type="EMBL" id="AP021876">
    <property type="protein sequence ID" value="BBO81447.1"/>
    <property type="molecule type" value="Genomic_DNA"/>
</dbReference>
<evidence type="ECO:0000256" key="5">
    <source>
        <dbReference type="ARBA" id="ARBA00023002"/>
    </source>
</evidence>
<dbReference type="PANTHER" id="PTHR30038:SF7">
    <property type="entry name" value="TUNGSTEN-CONTAINING GLYCERALDEHYDE-3-PHOSPHATE:FERREDOXIN OXIDOREDUCTASE"/>
    <property type="match status" value="1"/>
</dbReference>